<evidence type="ECO:0000256" key="6">
    <source>
        <dbReference type="ARBA" id="ARBA00022982"/>
    </source>
</evidence>
<comment type="caution">
    <text evidence="11">The sequence shown here is derived from an EMBL/GenBank/DDBJ whole genome shotgun (WGS) entry which is preliminary data.</text>
</comment>
<evidence type="ECO:0000259" key="10">
    <source>
        <dbReference type="PROSITE" id="PS51379"/>
    </source>
</evidence>
<dbReference type="RefSeq" id="WP_157331966.1">
    <property type="nucleotide sequence ID" value="NZ_RHLK01000001.1"/>
</dbReference>
<protein>
    <recommendedName>
        <fullName evidence="9">Ferredoxin</fullName>
    </recommendedName>
</protein>
<evidence type="ECO:0000256" key="9">
    <source>
        <dbReference type="RuleBase" id="RU365098"/>
    </source>
</evidence>
<gene>
    <name evidence="11" type="ORF">EDM21_00800</name>
</gene>
<reference evidence="11 12" key="1">
    <citation type="journal article" date="2019" name="Microorganisms">
        <title>Paenibacillus lutrae sp. nov., A Chitinolytic Species Isolated from A River Otter in Castril Natural Park, Granada, Spain.</title>
        <authorList>
            <person name="Rodriguez M."/>
            <person name="Reina J.C."/>
            <person name="Bejar V."/>
            <person name="Llamas I."/>
        </authorList>
    </citation>
    <scope>NUCLEOTIDE SEQUENCE [LARGE SCALE GENOMIC DNA]</scope>
    <source>
        <strain evidence="11 12">N10</strain>
    </source>
</reference>
<keyword evidence="3 9" id="KW-0813">Transport</keyword>
<comment type="cofactor">
    <cofactor evidence="2 9">
        <name>[4Fe-4S] cluster</name>
        <dbReference type="ChEBI" id="CHEBI:49883"/>
    </cofactor>
</comment>
<accession>A0A7X3FEE2</accession>
<keyword evidence="5 9" id="KW-0479">Metal-binding</keyword>
<dbReference type="Pfam" id="PF00037">
    <property type="entry name" value="Fer4"/>
    <property type="match status" value="1"/>
</dbReference>
<evidence type="ECO:0000256" key="1">
    <source>
        <dbReference type="ARBA" id="ARBA00001927"/>
    </source>
</evidence>
<dbReference type="InterPro" id="IPR000813">
    <property type="entry name" value="7Fe_ferredoxin"/>
</dbReference>
<dbReference type="Proteomes" id="UP000490800">
    <property type="component" value="Unassembled WGS sequence"/>
</dbReference>
<keyword evidence="7 9" id="KW-0408">Iron</keyword>
<keyword evidence="6 9" id="KW-0249">Electron transport</keyword>
<dbReference type="SUPFAM" id="SSF54862">
    <property type="entry name" value="4Fe-4S ferredoxins"/>
    <property type="match status" value="1"/>
</dbReference>
<evidence type="ECO:0000256" key="4">
    <source>
        <dbReference type="ARBA" id="ARBA00022485"/>
    </source>
</evidence>
<evidence type="ECO:0000256" key="8">
    <source>
        <dbReference type="ARBA" id="ARBA00023014"/>
    </source>
</evidence>
<dbReference type="InterPro" id="IPR017896">
    <property type="entry name" value="4Fe4S_Fe-S-bd"/>
</dbReference>
<dbReference type="OrthoDB" id="9798098at2"/>
<evidence type="ECO:0000313" key="11">
    <source>
        <dbReference type="EMBL" id="MVO98094.1"/>
    </source>
</evidence>
<evidence type="ECO:0000256" key="3">
    <source>
        <dbReference type="ARBA" id="ARBA00022448"/>
    </source>
</evidence>
<keyword evidence="12" id="KW-1185">Reference proteome</keyword>
<dbReference type="InterPro" id="IPR050294">
    <property type="entry name" value="RnfB_subfamily"/>
</dbReference>
<dbReference type="PROSITE" id="PS51379">
    <property type="entry name" value="4FE4S_FER_2"/>
    <property type="match status" value="1"/>
</dbReference>
<proteinExistence type="predicted"/>
<keyword evidence="8 9" id="KW-0411">Iron-sulfur</keyword>
<organism evidence="11 12">
    <name type="scientific">Paenibacillus lutrae</name>
    <dbReference type="NCBI Taxonomy" id="2078573"/>
    <lineage>
        <taxon>Bacteria</taxon>
        <taxon>Bacillati</taxon>
        <taxon>Bacillota</taxon>
        <taxon>Bacilli</taxon>
        <taxon>Bacillales</taxon>
        <taxon>Paenibacillaceae</taxon>
        <taxon>Paenibacillus</taxon>
    </lineage>
</organism>
<comment type="function">
    <text evidence="9">Ferredoxins are iron-sulfur proteins that transfer electrons in a wide variety of metabolic reactions.</text>
</comment>
<dbReference type="GO" id="GO:0046872">
    <property type="term" value="F:metal ion binding"/>
    <property type="evidence" value="ECO:0007669"/>
    <property type="project" value="UniProtKB-UniRule"/>
</dbReference>
<dbReference type="EMBL" id="RHLK01000001">
    <property type="protein sequence ID" value="MVO98094.1"/>
    <property type="molecule type" value="Genomic_DNA"/>
</dbReference>
<dbReference type="PRINTS" id="PR00354">
    <property type="entry name" value="7FE8SFRDOXIN"/>
</dbReference>
<comment type="cofactor">
    <cofactor evidence="1">
        <name>[3Fe-4S] cluster</name>
        <dbReference type="ChEBI" id="CHEBI:21137"/>
    </cofactor>
</comment>
<dbReference type="GO" id="GO:0051539">
    <property type="term" value="F:4 iron, 4 sulfur cluster binding"/>
    <property type="evidence" value="ECO:0007669"/>
    <property type="project" value="UniProtKB-UniRule"/>
</dbReference>
<feature type="domain" description="4Fe-4S ferredoxin-type" evidence="10">
    <location>
        <begin position="31"/>
        <end position="60"/>
    </location>
</feature>
<evidence type="ECO:0000313" key="12">
    <source>
        <dbReference type="Proteomes" id="UP000490800"/>
    </source>
</evidence>
<dbReference type="Pfam" id="PF12800">
    <property type="entry name" value="Fer4_4"/>
    <property type="match status" value="1"/>
</dbReference>
<name>A0A7X3FEE2_9BACL</name>
<dbReference type="PROSITE" id="PS00198">
    <property type="entry name" value="4FE4S_FER_1"/>
    <property type="match status" value="1"/>
</dbReference>
<dbReference type="InterPro" id="IPR017900">
    <property type="entry name" value="4Fe4S_Fe_S_CS"/>
</dbReference>
<dbReference type="GO" id="GO:0009055">
    <property type="term" value="F:electron transfer activity"/>
    <property type="evidence" value="ECO:0007669"/>
    <property type="project" value="UniProtKB-UniRule"/>
</dbReference>
<dbReference type="PANTHER" id="PTHR42859">
    <property type="entry name" value="OXIDOREDUCTASE"/>
    <property type="match status" value="1"/>
</dbReference>
<dbReference type="PANTHER" id="PTHR42859:SF2">
    <property type="entry name" value="FERREDOXIN"/>
    <property type="match status" value="1"/>
</dbReference>
<evidence type="ECO:0000256" key="7">
    <source>
        <dbReference type="ARBA" id="ARBA00023004"/>
    </source>
</evidence>
<evidence type="ECO:0000256" key="2">
    <source>
        <dbReference type="ARBA" id="ARBA00001966"/>
    </source>
</evidence>
<keyword evidence="4 9" id="KW-0004">4Fe-4S</keyword>
<dbReference type="Gene3D" id="3.30.70.20">
    <property type="match status" value="1"/>
</dbReference>
<sequence>MTYVIASACIDEKAADCVDVCPVDCIAEGPDQYYIDADTCIECGACEAACPVGAVFWDEELPEEEKSFIVKAEEFYKNR</sequence>
<evidence type="ECO:0000256" key="5">
    <source>
        <dbReference type="ARBA" id="ARBA00022723"/>
    </source>
</evidence>
<dbReference type="AlphaFoldDB" id="A0A7X3FEE2"/>